<gene>
    <name evidence="2" type="ORF">PtA15_3A299</name>
</gene>
<dbReference type="EMBL" id="CP110423">
    <property type="protein sequence ID" value="WAQ82934.1"/>
    <property type="molecule type" value="Genomic_DNA"/>
</dbReference>
<organism evidence="2 3">
    <name type="scientific">Puccinia triticina</name>
    <dbReference type="NCBI Taxonomy" id="208348"/>
    <lineage>
        <taxon>Eukaryota</taxon>
        <taxon>Fungi</taxon>
        <taxon>Dikarya</taxon>
        <taxon>Basidiomycota</taxon>
        <taxon>Pucciniomycotina</taxon>
        <taxon>Pucciniomycetes</taxon>
        <taxon>Pucciniales</taxon>
        <taxon>Pucciniaceae</taxon>
        <taxon>Puccinia</taxon>
    </lineage>
</organism>
<dbReference type="GeneID" id="77808148"/>
<feature type="compositionally biased region" description="Polar residues" evidence="1">
    <location>
        <begin position="69"/>
        <end position="80"/>
    </location>
</feature>
<feature type="compositionally biased region" description="Basic and acidic residues" evidence="1">
    <location>
        <begin position="192"/>
        <end position="201"/>
    </location>
</feature>
<feature type="compositionally biased region" description="Basic and acidic residues" evidence="1">
    <location>
        <begin position="9"/>
        <end position="29"/>
    </location>
</feature>
<feature type="region of interest" description="Disordered" evidence="1">
    <location>
        <begin position="69"/>
        <end position="92"/>
    </location>
</feature>
<evidence type="ECO:0000313" key="2">
    <source>
        <dbReference type="EMBL" id="WAQ82934.1"/>
    </source>
</evidence>
<accession>A0ABY7CCM0</accession>
<feature type="compositionally biased region" description="Polar residues" evidence="1">
    <location>
        <begin position="152"/>
        <end position="165"/>
    </location>
</feature>
<reference evidence="2" key="1">
    <citation type="submission" date="2022-10" db="EMBL/GenBank/DDBJ databases">
        <title>Puccinia triticina Genome sequencing and assembly.</title>
        <authorList>
            <person name="Li C."/>
        </authorList>
    </citation>
    <scope>NUCLEOTIDE SEQUENCE</scope>
    <source>
        <strain evidence="2">Pt15</strain>
    </source>
</reference>
<proteinExistence type="predicted"/>
<evidence type="ECO:0000256" key="1">
    <source>
        <dbReference type="SAM" id="MobiDB-lite"/>
    </source>
</evidence>
<feature type="region of interest" description="Disordered" evidence="1">
    <location>
        <begin position="185"/>
        <end position="234"/>
    </location>
</feature>
<feature type="compositionally biased region" description="Polar residues" evidence="1">
    <location>
        <begin position="135"/>
        <end position="145"/>
    </location>
</feature>
<feature type="region of interest" description="Disordered" evidence="1">
    <location>
        <begin position="123"/>
        <end position="171"/>
    </location>
</feature>
<name>A0ABY7CCM0_9BASI</name>
<feature type="compositionally biased region" description="Polar residues" evidence="1">
    <location>
        <begin position="209"/>
        <end position="228"/>
    </location>
</feature>
<feature type="region of interest" description="Disordered" evidence="1">
    <location>
        <begin position="1"/>
        <end position="48"/>
    </location>
</feature>
<keyword evidence="3" id="KW-1185">Reference proteome</keyword>
<protein>
    <recommendedName>
        <fullName evidence="4">C2H2-type domain-containing protein</fullName>
    </recommendedName>
</protein>
<sequence length="344" mass="38265">MCVDYNVDTDSKRRQLEDNHSGHSGRNRESSFSGGGRLMPNFNRDLSESTQPLRLPSIQLPPHVDFNNRHNQSRFSTCPSLHQHKSGKESSPTTVQMLRQFFARSDDLSNDLAYMAPSHAAGPLGGRLPDDVHASRNQAPQTGGSHFRRSSISHSQQVLQPTSGHSEAYGQSFFTPNVASKTYPPYAGSSTRIEEPSHAEGRFLPNPPETGSSSAPKPSLTGSSSHVNSFEEGDPEEGELYRCRDCNRKCKSKASYLKHRSMMCTHRLGEILCMFADRKDPNADNSRFPFSSFQGLSPSNVDIVKDIILTQVIFNVTNSSAPKPIFHKLYPNQLSSDSYWKSFL</sequence>
<dbReference type="Proteomes" id="UP001164743">
    <property type="component" value="Chromosome 3A"/>
</dbReference>
<evidence type="ECO:0008006" key="4">
    <source>
        <dbReference type="Google" id="ProtNLM"/>
    </source>
</evidence>
<evidence type="ECO:0000313" key="3">
    <source>
        <dbReference type="Proteomes" id="UP001164743"/>
    </source>
</evidence>
<dbReference type="RefSeq" id="XP_053018489.1">
    <property type="nucleotide sequence ID" value="XM_053167253.1"/>
</dbReference>